<evidence type="ECO:0000259" key="8">
    <source>
        <dbReference type="PROSITE" id="PS50928"/>
    </source>
</evidence>
<evidence type="ECO:0000256" key="2">
    <source>
        <dbReference type="ARBA" id="ARBA00022448"/>
    </source>
</evidence>
<keyword evidence="10" id="KW-1185">Reference proteome</keyword>
<dbReference type="GO" id="GO:0055085">
    <property type="term" value="P:transmembrane transport"/>
    <property type="evidence" value="ECO:0007669"/>
    <property type="project" value="InterPro"/>
</dbReference>
<evidence type="ECO:0000256" key="1">
    <source>
        <dbReference type="ARBA" id="ARBA00004651"/>
    </source>
</evidence>
<protein>
    <submittedName>
        <fullName evidence="9">ABC transporter permease subunit</fullName>
    </submittedName>
</protein>
<evidence type="ECO:0000313" key="10">
    <source>
        <dbReference type="Proteomes" id="UP000516057"/>
    </source>
</evidence>
<keyword evidence="6 7" id="KW-0472">Membrane</keyword>
<evidence type="ECO:0000313" key="9">
    <source>
        <dbReference type="EMBL" id="QNP58327.1"/>
    </source>
</evidence>
<keyword evidence="4 7" id="KW-0812">Transmembrane</keyword>
<sequence>MTRIAWRLLRGLPAYLWSGWGAAASLLLFAALWEWGAGFYGPLILPDPLTTFATLAALVRSGAAWPELAATARRALAGLLLAATVGSALGLLAGLSMTAAMMARPWVTLLLGMPPIAWLVLAMLWFGAGDGTPVFTVFVACLPVVFMGALQGTRTLDHPLKDMARAYRLPWRMRLLDVYLPHVAAYLFPAWITALGSSWKVAVMAELLATSDGVGAALAVARSHLDTSASLAWISAVVGSLLALEYALLEPVKRELERWRGAGT</sequence>
<dbReference type="Proteomes" id="UP000516057">
    <property type="component" value="Chromosome"/>
</dbReference>
<feature type="transmembrane region" description="Helical" evidence="7">
    <location>
        <begin position="134"/>
        <end position="153"/>
    </location>
</feature>
<comment type="subcellular location">
    <subcellularLocation>
        <location evidence="1 7">Cell membrane</location>
        <topology evidence="1 7">Multi-pass membrane protein</topology>
    </subcellularLocation>
</comment>
<keyword evidence="2 7" id="KW-0813">Transport</keyword>
<dbReference type="PANTHER" id="PTHR30151:SF0">
    <property type="entry name" value="ABC TRANSPORTER PERMEASE PROTEIN MJ0413-RELATED"/>
    <property type="match status" value="1"/>
</dbReference>
<feature type="domain" description="ABC transmembrane type-1" evidence="8">
    <location>
        <begin position="68"/>
        <end position="250"/>
    </location>
</feature>
<dbReference type="PANTHER" id="PTHR30151">
    <property type="entry name" value="ALKANE SULFONATE ABC TRANSPORTER-RELATED, MEMBRANE SUBUNIT"/>
    <property type="match status" value="1"/>
</dbReference>
<name>A0A7H0HCR1_9BURK</name>
<feature type="transmembrane region" description="Helical" evidence="7">
    <location>
        <begin position="231"/>
        <end position="249"/>
    </location>
</feature>
<dbReference type="InterPro" id="IPR000515">
    <property type="entry name" value="MetI-like"/>
</dbReference>
<reference evidence="9 10" key="1">
    <citation type="submission" date="2020-08" db="EMBL/GenBank/DDBJ databases">
        <title>Genome sequence of Acidovorax monticola KACC 19171T.</title>
        <authorList>
            <person name="Hyun D.-W."/>
            <person name="Bae J.-W."/>
        </authorList>
    </citation>
    <scope>NUCLEOTIDE SEQUENCE [LARGE SCALE GENOMIC DNA]</scope>
    <source>
        <strain evidence="9 10">KACC 19171</strain>
    </source>
</reference>
<proteinExistence type="inferred from homology"/>
<comment type="similarity">
    <text evidence="7">Belongs to the binding-protein-dependent transport system permease family.</text>
</comment>
<evidence type="ECO:0000256" key="7">
    <source>
        <dbReference type="RuleBase" id="RU363032"/>
    </source>
</evidence>
<feature type="transmembrane region" description="Helical" evidence="7">
    <location>
        <begin position="107"/>
        <end position="128"/>
    </location>
</feature>
<evidence type="ECO:0000256" key="4">
    <source>
        <dbReference type="ARBA" id="ARBA00022692"/>
    </source>
</evidence>
<feature type="transmembrane region" description="Helical" evidence="7">
    <location>
        <begin position="12"/>
        <end position="33"/>
    </location>
</feature>
<dbReference type="RefSeq" id="WP_187735315.1">
    <property type="nucleotide sequence ID" value="NZ_CP060790.1"/>
</dbReference>
<dbReference type="CDD" id="cd06261">
    <property type="entry name" value="TM_PBP2"/>
    <property type="match status" value="1"/>
</dbReference>
<evidence type="ECO:0000256" key="5">
    <source>
        <dbReference type="ARBA" id="ARBA00022989"/>
    </source>
</evidence>
<dbReference type="PROSITE" id="PS50928">
    <property type="entry name" value="ABC_TM1"/>
    <property type="match status" value="1"/>
</dbReference>
<feature type="transmembrane region" description="Helical" evidence="7">
    <location>
        <begin position="174"/>
        <end position="194"/>
    </location>
</feature>
<dbReference type="Pfam" id="PF00528">
    <property type="entry name" value="BPD_transp_1"/>
    <property type="match status" value="1"/>
</dbReference>
<dbReference type="AlphaFoldDB" id="A0A7H0HCR1"/>
<accession>A0A7H0HCR1</accession>
<keyword evidence="5 7" id="KW-1133">Transmembrane helix</keyword>
<dbReference type="InterPro" id="IPR035906">
    <property type="entry name" value="MetI-like_sf"/>
</dbReference>
<evidence type="ECO:0000256" key="6">
    <source>
        <dbReference type="ARBA" id="ARBA00023136"/>
    </source>
</evidence>
<dbReference type="EMBL" id="CP060790">
    <property type="protein sequence ID" value="QNP58327.1"/>
    <property type="molecule type" value="Genomic_DNA"/>
</dbReference>
<dbReference type="SUPFAM" id="SSF161098">
    <property type="entry name" value="MetI-like"/>
    <property type="match status" value="1"/>
</dbReference>
<keyword evidence="3" id="KW-1003">Cell membrane</keyword>
<dbReference type="Gene3D" id="1.10.3720.10">
    <property type="entry name" value="MetI-like"/>
    <property type="match status" value="1"/>
</dbReference>
<dbReference type="KEGG" id="amon:H9L24_14905"/>
<organism evidence="9 10">
    <name type="scientific">Paenacidovorax monticola</name>
    <dbReference type="NCBI Taxonomy" id="1926868"/>
    <lineage>
        <taxon>Bacteria</taxon>
        <taxon>Pseudomonadati</taxon>
        <taxon>Pseudomonadota</taxon>
        <taxon>Betaproteobacteria</taxon>
        <taxon>Burkholderiales</taxon>
        <taxon>Comamonadaceae</taxon>
        <taxon>Paenacidovorax</taxon>
    </lineage>
</organism>
<evidence type="ECO:0000256" key="3">
    <source>
        <dbReference type="ARBA" id="ARBA00022475"/>
    </source>
</evidence>
<dbReference type="GO" id="GO:0005886">
    <property type="term" value="C:plasma membrane"/>
    <property type="evidence" value="ECO:0007669"/>
    <property type="project" value="UniProtKB-SubCell"/>
</dbReference>
<gene>
    <name evidence="9" type="ORF">H9L24_14905</name>
</gene>
<feature type="transmembrane region" description="Helical" evidence="7">
    <location>
        <begin position="75"/>
        <end position="95"/>
    </location>
</feature>